<name>A0ABX4YNC0_9LEPT</name>
<comment type="caution">
    <text evidence="2">The sequence shown here is derived from an EMBL/GenBank/DDBJ whole genome shotgun (WGS) entry which is preliminary data.</text>
</comment>
<keyword evidence="3" id="KW-1185">Reference proteome</keyword>
<keyword evidence="1" id="KW-0472">Membrane</keyword>
<dbReference type="NCBIfam" id="TIGR04453">
    <property type="entry name" value="Lepto_8Cys"/>
    <property type="match status" value="1"/>
</dbReference>
<organism evidence="2 3">
    <name type="scientific">Leptospira inadai serovar Lyme</name>
    <dbReference type="NCBI Taxonomy" id="293084"/>
    <lineage>
        <taxon>Bacteria</taxon>
        <taxon>Pseudomonadati</taxon>
        <taxon>Spirochaetota</taxon>
        <taxon>Spirochaetia</taxon>
        <taxon>Leptospirales</taxon>
        <taxon>Leptospiraceae</taxon>
        <taxon>Leptospira</taxon>
    </lineage>
</organism>
<reference evidence="2" key="1">
    <citation type="submission" date="2018-01" db="EMBL/GenBank/DDBJ databases">
        <title>Genomic characterization of Leptospira inadai serogroup Lyme isolated from captured rat in Brazil and comparative analysis with human reference strain.</title>
        <authorList>
            <person name="Moreno L.Z."/>
            <person name="Loureiro A.P."/>
            <person name="Miraglia F."/>
            <person name="Kremer F.S."/>
            <person name="Eslabao M.R."/>
            <person name="Dellagostin O.A."/>
            <person name="Lilenbaum W."/>
            <person name="Moreno A.M."/>
        </authorList>
    </citation>
    <scope>NUCLEOTIDE SEQUENCE [LARGE SCALE GENOMIC DNA]</scope>
    <source>
        <strain evidence="2">M34/99</strain>
    </source>
</reference>
<dbReference type="Proteomes" id="UP000094669">
    <property type="component" value="Unassembled WGS sequence"/>
</dbReference>
<feature type="transmembrane region" description="Helical" evidence="1">
    <location>
        <begin position="12"/>
        <end position="31"/>
    </location>
</feature>
<sequence length="116" mass="13317">MTSPWLAKVFRYLPILLLGIAVGGFVAVKYAKLPGSITKEDWEGKEICIEYCDSLTKCTKESIPQATEDQLYKMENSCLRGCRKHFDKMQVCLVPEKMSSCTHLTSCLFQEMKKYY</sequence>
<dbReference type="EMBL" id="MCRM02000001">
    <property type="protein sequence ID" value="PNV76780.1"/>
    <property type="molecule type" value="Genomic_DNA"/>
</dbReference>
<protein>
    <submittedName>
        <fullName evidence="2">Cys-rich protein</fullName>
    </submittedName>
</protein>
<evidence type="ECO:0000256" key="1">
    <source>
        <dbReference type="SAM" id="Phobius"/>
    </source>
</evidence>
<keyword evidence="1" id="KW-0812">Transmembrane</keyword>
<dbReference type="InterPro" id="IPR031029">
    <property type="entry name" value="Lepto_8Cys"/>
</dbReference>
<keyword evidence="1" id="KW-1133">Transmembrane helix</keyword>
<proteinExistence type="predicted"/>
<gene>
    <name evidence="2" type="ORF">BES34_000355</name>
</gene>
<dbReference type="RefSeq" id="WP_010409402.1">
    <property type="nucleotide sequence ID" value="NZ_MCRM02000001.1"/>
</dbReference>
<evidence type="ECO:0000313" key="2">
    <source>
        <dbReference type="EMBL" id="PNV76780.1"/>
    </source>
</evidence>
<evidence type="ECO:0000313" key="3">
    <source>
        <dbReference type="Proteomes" id="UP000094669"/>
    </source>
</evidence>
<accession>A0ABX4YNC0</accession>